<dbReference type="GO" id="GO:0005737">
    <property type="term" value="C:cytoplasm"/>
    <property type="evidence" value="ECO:0007669"/>
    <property type="project" value="TreeGrafter"/>
</dbReference>
<dbReference type="Gene3D" id="1.25.40.20">
    <property type="entry name" value="Ankyrin repeat-containing domain"/>
    <property type="match status" value="1"/>
</dbReference>
<keyword evidence="2" id="KW-0040">ANK repeat</keyword>
<evidence type="ECO:0000313" key="3">
    <source>
        <dbReference type="EMBL" id="CAD9518664.1"/>
    </source>
</evidence>
<dbReference type="AlphaFoldDB" id="A0A7S2N434"/>
<dbReference type="SUPFAM" id="SSF48403">
    <property type="entry name" value="Ankyrin repeat"/>
    <property type="match status" value="1"/>
</dbReference>
<proteinExistence type="predicted"/>
<protein>
    <submittedName>
        <fullName evidence="3">Uncharacterized protein</fullName>
    </submittedName>
</protein>
<dbReference type="EMBL" id="HBGV01019488">
    <property type="protein sequence ID" value="CAD9518664.1"/>
    <property type="molecule type" value="Transcribed_RNA"/>
</dbReference>
<organism evidence="3">
    <name type="scientific">Helicotheca tamesis</name>
    <dbReference type="NCBI Taxonomy" id="374047"/>
    <lineage>
        <taxon>Eukaryota</taxon>
        <taxon>Sar</taxon>
        <taxon>Stramenopiles</taxon>
        <taxon>Ochrophyta</taxon>
        <taxon>Bacillariophyta</taxon>
        <taxon>Mediophyceae</taxon>
        <taxon>Lithodesmiophycidae</taxon>
        <taxon>Lithodesmiales</taxon>
        <taxon>Lithodesmiaceae</taxon>
        <taxon>Helicotheca</taxon>
    </lineage>
</organism>
<accession>A0A7S2N434</accession>
<evidence type="ECO:0000256" key="1">
    <source>
        <dbReference type="ARBA" id="ARBA00022737"/>
    </source>
</evidence>
<sequence>MLLVSYRRKIMGDDYLDDGDVSDEQEDIGLFKLLNFYPNVDVMETQEHDDAIIKEVQQNPRSAEVRYCFLSLYPRPCFPLYHALKLRAPVNVINALYFPTIQKEKDLFEPTALHIAVEFRSSLDVVNLILEKDPESVKEKTFDFGYTPLHTACEHGAPLEVVALLLSAWPDLVRETTTRGDTALHRACIHGASFEVISLLLGAWPDASKEKNMSGFIPLNLACRFDAPLKVLLLMLEKWLKATEYEITDDMESLMCDASGDVKEILTRISVLFAEIVDNSSKDEILSFFANIKWWNGVVLVLIRYPTVTRTIELETTVKADFLSMVGRRCKLKTMWQVICNEQDLFPEM</sequence>
<dbReference type="SMART" id="SM00248">
    <property type="entry name" value="ANK"/>
    <property type="match status" value="3"/>
</dbReference>
<evidence type="ECO:0000256" key="2">
    <source>
        <dbReference type="ARBA" id="ARBA00023043"/>
    </source>
</evidence>
<dbReference type="Pfam" id="PF12796">
    <property type="entry name" value="Ank_2"/>
    <property type="match status" value="1"/>
</dbReference>
<name>A0A7S2N434_9STRA</name>
<dbReference type="InterPro" id="IPR036770">
    <property type="entry name" value="Ankyrin_rpt-contain_sf"/>
</dbReference>
<dbReference type="Pfam" id="PF00023">
    <property type="entry name" value="Ank"/>
    <property type="match status" value="1"/>
</dbReference>
<dbReference type="PANTHER" id="PTHR24153">
    <property type="entry name" value="ESPIN"/>
    <property type="match status" value="1"/>
</dbReference>
<keyword evidence="1" id="KW-0677">Repeat</keyword>
<dbReference type="InterPro" id="IPR052420">
    <property type="entry name" value="Espin/Espin-like"/>
</dbReference>
<dbReference type="PANTHER" id="PTHR24153:SF8">
    <property type="entry name" value="FORKED, ISOFORM F"/>
    <property type="match status" value="1"/>
</dbReference>
<gene>
    <name evidence="3" type="ORF">HTAM1171_LOCUS12105</name>
</gene>
<reference evidence="3" key="1">
    <citation type="submission" date="2021-01" db="EMBL/GenBank/DDBJ databases">
        <authorList>
            <person name="Corre E."/>
            <person name="Pelletier E."/>
            <person name="Niang G."/>
            <person name="Scheremetjew M."/>
            <person name="Finn R."/>
            <person name="Kale V."/>
            <person name="Holt S."/>
            <person name="Cochrane G."/>
            <person name="Meng A."/>
            <person name="Brown T."/>
            <person name="Cohen L."/>
        </authorList>
    </citation>
    <scope>NUCLEOTIDE SEQUENCE</scope>
    <source>
        <strain evidence="3">CCMP826</strain>
    </source>
</reference>
<dbReference type="GO" id="GO:0051015">
    <property type="term" value="F:actin filament binding"/>
    <property type="evidence" value="ECO:0007669"/>
    <property type="project" value="TreeGrafter"/>
</dbReference>
<dbReference type="InterPro" id="IPR002110">
    <property type="entry name" value="Ankyrin_rpt"/>
</dbReference>
<dbReference type="GO" id="GO:0051017">
    <property type="term" value="P:actin filament bundle assembly"/>
    <property type="evidence" value="ECO:0007669"/>
    <property type="project" value="TreeGrafter"/>
</dbReference>